<geneLocation type="plasmid" evidence="2">
    <name>pRGRH0624</name>
</geneLocation>
<proteinExistence type="predicted"/>
<keyword evidence="1" id="KW-0235">DNA replication</keyword>
<keyword evidence="2" id="KW-0614">Plasmid</keyword>
<name>A0A0H5Q1Z2_9ZZZZ</name>
<sequence length="351" mass="39858">MEAQSNKRRKKVKEVYPLYEYDITAGSECQLEELVGKLKPKKEWAAKAAPWLAKHVSATQLGYYSHCGDYLTMLADETLSKRKIETAFFCKQRLCPGCAWRASLKSAAAVSAIAQQLAAEKYTMLFVTLTVPNVPACGLRDACLKLNADFARLMRRKAYAVWKHNIRKMEITYNAQRDDFHPHLHVVVFVNSTYFKGGGGYISQAKLLDDWRLATGNDAITQVDVRRCKNRETGSNAILEVAKYSAKASDYTASERVYDVMYDTLYHLRTMTYSGRCKALKGDYDAGRLDHLLPSDNVQYIYRLVYRYFAEQGYIQTDVRDYTAPPPIGFGELVGNVTPWDFDAVDFAEVT</sequence>
<dbReference type="AlphaFoldDB" id="A0A0H5Q1Z2"/>
<dbReference type="InterPro" id="IPR000989">
    <property type="entry name" value="Rep"/>
</dbReference>
<evidence type="ECO:0000256" key="1">
    <source>
        <dbReference type="ARBA" id="ARBA00022705"/>
    </source>
</evidence>
<protein>
    <recommendedName>
        <fullName evidence="3">Replication protein</fullName>
    </recommendedName>
</protein>
<organism evidence="2">
    <name type="scientific">uncultured prokaryote</name>
    <dbReference type="NCBI Taxonomy" id="198431"/>
    <lineage>
        <taxon>unclassified sequences</taxon>
        <taxon>environmental samples</taxon>
    </lineage>
</organism>
<evidence type="ECO:0000313" key="2">
    <source>
        <dbReference type="EMBL" id="CRY95434.1"/>
    </source>
</evidence>
<dbReference type="GO" id="GO:0006260">
    <property type="term" value="P:DNA replication"/>
    <property type="evidence" value="ECO:0007669"/>
    <property type="project" value="UniProtKB-KW"/>
</dbReference>
<reference evidence="2" key="1">
    <citation type="submission" date="2015-06" db="EMBL/GenBank/DDBJ databases">
        <authorList>
            <person name="Joergensen T."/>
        </authorList>
    </citation>
    <scope>NUCLEOTIDE SEQUENCE</scope>
    <source>
        <plasmid evidence="2">pRGRH0624</plasmid>
    </source>
</reference>
<dbReference type="GO" id="GO:0003677">
    <property type="term" value="F:DNA binding"/>
    <property type="evidence" value="ECO:0007669"/>
    <property type="project" value="InterPro"/>
</dbReference>
<dbReference type="Pfam" id="PF01446">
    <property type="entry name" value="Rep_1"/>
    <property type="match status" value="1"/>
</dbReference>
<dbReference type="EMBL" id="LN853251">
    <property type="protein sequence ID" value="CRY95434.1"/>
    <property type="molecule type" value="Genomic_DNA"/>
</dbReference>
<evidence type="ECO:0008006" key="3">
    <source>
        <dbReference type="Google" id="ProtNLM"/>
    </source>
</evidence>
<accession>A0A0H5Q1Z2</accession>
<reference evidence="2" key="2">
    <citation type="submission" date="2015-07" db="EMBL/GenBank/DDBJ databases">
        <title>Plasmids, circular viruses and viroids from rat gut.</title>
        <authorList>
            <person name="Jorgensen T.J."/>
            <person name="Hansen M.A."/>
            <person name="Xu Z."/>
            <person name="Tabak M.A."/>
            <person name="Sorensen S.J."/>
            <person name="Hansen L.H."/>
        </authorList>
    </citation>
    <scope>NUCLEOTIDE SEQUENCE</scope>
    <source>
        <plasmid evidence="2">pRGRH0624</plasmid>
    </source>
</reference>